<dbReference type="Proteomes" id="UP001304419">
    <property type="component" value="Chromosome 2"/>
</dbReference>
<evidence type="ECO:0000313" key="1">
    <source>
        <dbReference type="EMBL" id="NLR21039.1"/>
    </source>
</evidence>
<evidence type="ECO:0000313" key="3">
    <source>
        <dbReference type="Proteomes" id="UP000646877"/>
    </source>
</evidence>
<evidence type="ECO:0000313" key="4">
    <source>
        <dbReference type="Proteomes" id="UP001304419"/>
    </source>
</evidence>
<dbReference type="Pfam" id="PF06945">
    <property type="entry name" value="DUF1289"/>
    <property type="match status" value="1"/>
</dbReference>
<reference evidence="2 4" key="2">
    <citation type="submission" date="2023-10" db="EMBL/GenBank/DDBJ databases">
        <title>To unveil natural product biosynthetic capacity in Pseudoalteromonas.</title>
        <authorList>
            <person name="Wang J."/>
        </authorList>
    </citation>
    <scope>NUCLEOTIDE SEQUENCE [LARGE SCALE GENOMIC DNA]</scope>
    <source>
        <strain evidence="2 4">DSM 15914</strain>
    </source>
</reference>
<keyword evidence="4" id="KW-1185">Reference proteome</keyword>
<dbReference type="PANTHER" id="PTHR35175">
    <property type="entry name" value="DUF1289 DOMAIN-CONTAINING PROTEIN"/>
    <property type="match status" value="1"/>
</dbReference>
<organism evidence="1 3">
    <name type="scientific">Pseudoalteromonas maricaloris</name>
    <dbReference type="NCBI Taxonomy" id="184924"/>
    <lineage>
        <taxon>Bacteria</taxon>
        <taxon>Pseudomonadati</taxon>
        <taxon>Pseudomonadota</taxon>
        <taxon>Gammaproteobacteria</taxon>
        <taxon>Alteromonadales</taxon>
        <taxon>Pseudoalteromonadaceae</taxon>
        <taxon>Pseudoalteromonas</taxon>
    </lineage>
</organism>
<dbReference type="Proteomes" id="UP000646877">
    <property type="component" value="Unassembled WGS sequence"/>
</dbReference>
<gene>
    <name evidence="1" type="ORF">F9Y85_06860</name>
    <name evidence="2" type="ORF">R5H13_22860</name>
</gene>
<dbReference type="RefSeq" id="WP_084204318.1">
    <property type="nucleotide sequence ID" value="NZ_CBCSDF010000004.1"/>
</dbReference>
<evidence type="ECO:0000313" key="2">
    <source>
        <dbReference type="EMBL" id="WOX30722.1"/>
    </source>
</evidence>
<dbReference type="EMBL" id="WEIA01000003">
    <property type="protein sequence ID" value="NLR21039.1"/>
    <property type="molecule type" value="Genomic_DNA"/>
</dbReference>
<accession>A0A8I2H4Q6</accession>
<proteinExistence type="predicted"/>
<name>A0A8I2H4Q6_9GAMM</name>
<dbReference type="EMBL" id="CP137579">
    <property type="protein sequence ID" value="WOX30722.1"/>
    <property type="molecule type" value="Genomic_DNA"/>
</dbReference>
<reference evidence="1" key="1">
    <citation type="submission" date="2019-10" db="EMBL/GenBank/DDBJ databases">
        <authorList>
            <person name="Paulsen S."/>
        </authorList>
    </citation>
    <scope>NUCLEOTIDE SEQUENCE</scope>
    <source>
        <strain evidence="1">LMG 19692</strain>
    </source>
</reference>
<dbReference type="AlphaFoldDB" id="A0A8I2H4Q6"/>
<protein>
    <submittedName>
        <fullName evidence="1">DUF1289 domain-containing protein</fullName>
    </submittedName>
</protein>
<dbReference type="InterPro" id="IPR010710">
    <property type="entry name" value="DUF1289"/>
</dbReference>
<dbReference type="PANTHER" id="PTHR35175:SF2">
    <property type="entry name" value="DUF1289 DOMAIN-CONTAINING PROTEIN"/>
    <property type="match status" value="1"/>
</dbReference>
<sequence length="67" mass="7739">MSHSSCNLVQSPCIRKCCLDDEDVCLGCFRTLDEITGWTSYSEDEKLKVLGHCTRRKQQHDQKYKGN</sequence>